<dbReference type="Proteomes" id="UP000597668">
    <property type="component" value="Unassembled WGS sequence"/>
</dbReference>
<feature type="region of interest" description="Disordered" evidence="1">
    <location>
        <begin position="94"/>
        <end position="114"/>
    </location>
</feature>
<dbReference type="GO" id="GO:0004519">
    <property type="term" value="F:endonuclease activity"/>
    <property type="evidence" value="ECO:0007669"/>
    <property type="project" value="UniProtKB-KW"/>
</dbReference>
<accession>A0A8J6M013</accession>
<evidence type="ECO:0000256" key="1">
    <source>
        <dbReference type="SAM" id="MobiDB-lite"/>
    </source>
</evidence>
<name>A0A8J6M013_9FIRM</name>
<reference evidence="3" key="1">
    <citation type="submission" date="2020-08" db="EMBL/GenBank/DDBJ databases">
        <authorList>
            <person name="Liu C."/>
            <person name="Sun Q."/>
        </authorList>
    </citation>
    <scope>NUCLEOTIDE SEQUENCE</scope>
    <source>
        <strain evidence="3">NSJ-65</strain>
    </source>
</reference>
<dbReference type="Pfam" id="PF20378">
    <property type="entry name" value="DUF6673"/>
    <property type="match status" value="1"/>
</dbReference>
<keyword evidence="3" id="KW-0255">Endonuclease</keyword>
<dbReference type="RefSeq" id="WP_186488659.1">
    <property type="nucleotide sequence ID" value="NZ_JACOGI010000003.1"/>
</dbReference>
<evidence type="ECO:0000313" key="4">
    <source>
        <dbReference type="Proteomes" id="UP000597668"/>
    </source>
</evidence>
<feature type="domain" description="DUF6673" evidence="2">
    <location>
        <begin position="1"/>
        <end position="112"/>
    </location>
</feature>
<evidence type="ECO:0000313" key="3">
    <source>
        <dbReference type="EMBL" id="MBC3517218.1"/>
    </source>
</evidence>
<dbReference type="AlphaFoldDB" id="A0A8J6M013"/>
<feature type="compositionally biased region" description="Polar residues" evidence="1">
    <location>
        <begin position="94"/>
        <end position="104"/>
    </location>
</feature>
<protein>
    <submittedName>
        <fullName evidence="3">AP endonuclease</fullName>
    </submittedName>
</protein>
<proteinExistence type="predicted"/>
<sequence length="114" mass="12714">MLINGVELVVNMFDADFSDKYEKAFLDMKQGEQDIPQDATLGDIIRQQCALAAKLFDDLFGAGTAKAIIRGKSDLREHLDAIELLLEEVSTQAQQANTRLSKYSPNRAARRKAK</sequence>
<keyword evidence="4" id="KW-1185">Reference proteome</keyword>
<keyword evidence="3" id="KW-0540">Nuclease</keyword>
<dbReference type="EMBL" id="JACOGI010000003">
    <property type="protein sequence ID" value="MBC3517218.1"/>
    <property type="molecule type" value="Genomic_DNA"/>
</dbReference>
<organism evidence="3 4">
    <name type="scientific">Neobittarella massiliensis</name>
    <name type="common">ex Bilen et al. 2018</name>
    <dbReference type="NCBI Taxonomy" id="2041842"/>
    <lineage>
        <taxon>Bacteria</taxon>
        <taxon>Bacillati</taxon>
        <taxon>Bacillota</taxon>
        <taxon>Clostridia</taxon>
        <taxon>Eubacteriales</taxon>
        <taxon>Oscillospiraceae</taxon>
        <taxon>Neobittarella (ex Bilen et al. 2018)</taxon>
    </lineage>
</organism>
<comment type="caution">
    <text evidence="3">The sequence shown here is derived from an EMBL/GenBank/DDBJ whole genome shotgun (WGS) entry which is preliminary data.</text>
</comment>
<keyword evidence="3" id="KW-0378">Hydrolase</keyword>
<gene>
    <name evidence="3" type="ORF">H8K20_12540</name>
</gene>
<dbReference type="InterPro" id="IPR046655">
    <property type="entry name" value="DUF6673"/>
</dbReference>
<evidence type="ECO:0000259" key="2">
    <source>
        <dbReference type="Pfam" id="PF20378"/>
    </source>
</evidence>